<keyword evidence="2" id="KW-1133">Transmembrane helix</keyword>
<evidence type="ECO:0000256" key="2">
    <source>
        <dbReference type="SAM" id="Phobius"/>
    </source>
</evidence>
<dbReference type="AlphaFoldDB" id="A0A1N7H962"/>
<gene>
    <name evidence="3" type="ORF">SAMN05445060_3745</name>
</gene>
<organism evidence="3 4">
    <name type="scientific">Williamsia sterculiae</name>
    <dbReference type="NCBI Taxonomy" id="1344003"/>
    <lineage>
        <taxon>Bacteria</taxon>
        <taxon>Bacillati</taxon>
        <taxon>Actinomycetota</taxon>
        <taxon>Actinomycetes</taxon>
        <taxon>Mycobacteriales</taxon>
        <taxon>Nocardiaceae</taxon>
        <taxon>Williamsia</taxon>
    </lineage>
</organism>
<evidence type="ECO:0000313" key="3">
    <source>
        <dbReference type="EMBL" id="SIS21407.1"/>
    </source>
</evidence>
<keyword evidence="2" id="KW-0472">Membrane</keyword>
<keyword evidence="2" id="KW-0812">Transmembrane</keyword>
<dbReference type="RefSeq" id="WP_159441885.1">
    <property type="nucleotide sequence ID" value="NZ_FTNT01000013.1"/>
</dbReference>
<feature type="compositionally biased region" description="Polar residues" evidence="1">
    <location>
        <begin position="1"/>
        <end position="13"/>
    </location>
</feature>
<proteinExistence type="predicted"/>
<name>A0A1N7H962_9NOCA</name>
<evidence type="ECO:0000256" key="1">
    <source>
        <dbReference type="SAM" id="MobiDB-lite"/>
    </source>
</evidence>
<protein>
    <submittedName>
        <fullName evidence="3">Uncharacterized protein</fullName>
    </submittedName>
</protein>
<feature type="transmembrane region" description="Helical" evidence="2">
    <location>
        <begin position="33"/>
        <end position="51"/>
    </location>
</feature>
<sequence length="52" mass="5138">MASDIGSTGSVGHTTRRAVADGSHTKTTGSQCLGIGVSVIALALVLAVLILM</sequence>
<dbReference type="EMBL" id="FTNT01000013">
    <property type="protein sequence ID" value="SIS21407.1"/>
    <property type="molecule type" value="Genomic_DNA"/>
</dbReference>
<keyword evidence="4" id="KW-1185">Reference proteome</keyword>
<accession>A0A1N7H962</accession>
<feature type="region of interest" description="Disordered" evidence="1">
    <location>
        <begin position="1"/>
        <end position="30"/>
    </location>
</feature>
<dbReference type="Proteomes" id="UP000186218">
    <property type="component" value="Unassembled WGS sequence"/>
</dbReference>
<reference evidence="3 4" key="1">
    <citation type="submission" date="2017-01" db="EMBL/GenBank/DDBJ databases">
        <authorList>
            <person name="Mah S.A."/>
            <person name="Swanson W.J."/>
            <person name="Moy G.W."/>
            <person name="Vacquier V.D."/>
        </authorList>
    </citation>
    <scope>NUCLEOTIDE SEQUENCE [LARGE SCALE GENOMIC DNA]</scope>
    <source>
        <strain evidence="3 4">CPCC 203464</strain>
    </source>
</reference>
<evidence type="ECO:0000313" key="4">
    <source>
        <dbReference type="Proteomes" id="UP000186218"/>
    </source>
</evidence>
<dbReference type="STRING" id="1344003.SAMN05445060_3745"/>